<keyword evidence="10" id="KW-1185">Reference proteome</keyword>
<dbReference type="PANTHER" id="PTHR13058">
    <property type="entry name" value="THREE PRIME REPAIR EXONUCLEASE 1, 2"/>
    <property type="match status" value="1"/>
</dbReference>
<evidence type="ECO:0000313" key="10">
    <source>
        <dbReference type="Proteomes" id="UP000789390"/>
    </source>
</evidence>
<gene>
    <name evidence="9" type="ORF">DGAL_LOCUS8736</name>
</gene>
<evidence type="ECO:0000259" key="8">
    <source>
        <dbReference type="SMART" id="SM00479"/>
    </source>
</evidence>
<evidence type="ECO:0000256" key="5">
    <source>
        <dbReference type="ARBA" id="ARBA00022839"/>
    </source>
</evidence>
<organism evidence="9 10">
    <name type="scientific">Daphnia galeata</name>
    <dbReference type="NCBI Taxonomy" id="27404"/>
    <lineage>
        <taxon>Eukaryota</taxon>
        <taxon>Metazoa</taxon>
        <taxon>Ecdysozoa</taxon>
        <taxon>Arthropoda</taxon>
        <taxon>Crustacea</taxon>
        <taxon>Branchiopoda</taxon>
        <taxon>Diplostraca</taxon>
        <taxon>Cladocera</taxon>
        <taxon>Anomopoda</taxon>
        <taxon>Daphniidae</taxon>
        <taxon>Daphnia</taxon>
    </lineage>
</organism>
<dbReference type="OrthoDB" id="10250935at2759"/>
<keyword evidence="3" id="KW-0479">Metal-binding</keyword>
<keyword evidence="2" id="KW-0540">Nuclease</keyword>
<reference evidence="9" key="1">
    <citation type="submission" date="2021-11" db="EMBL/GenBank/DDBJ databases">
        <authorList>
            <person name="Schell T."/>
        </authorList>
    </citation>
    <scope>NUCLEOTIDE SEQUENCE</scope>
    <source>
        <strain evidence="9">M5</strain>
    </source>
</reference>
<comment type="similarity">
    <text evidence="7">Belongs to the exonuclease superfamily. TREX family.</text>
</comment>
<evidence type="ECO:0000256" key="3">
    <source>
        <dbReference type="ARBA" id="ARBA00022723"/>
    </source>
</evidence>
<keyword evidence="6" id="KW-0460">Magnesium</keyword>
<comment type="cofactor">
    <cofactor evidence="1">
        <name>Mg(2+)</name>
        <dbReference type="ChEBI" id="CHEBI:18420"/>
    </cofactor>
</comment>
<dbReference type="GO" id="GO:0005737">
    <property type="term" value="C:cytoplasm"/>
    <property type="evidence" value="ECO:0007669"/>
    <property type="project" value="TreeGrafter"/>
</dbReference>
<keyword evidence="5" id="KW-0269">Exonuclease</keyword>
<name>A0A8J2RVK4_9CRUS</name>
<evidence type="ECO:0000256" key="4">
    <source>
        <dbReference type="ARBA" id="ARBA00022801"/>
    </source>
</evidence>
<dbReference type="InterPro" id="IPR036397">
    <property type="entry name" value="RNaseH_sf"/>
</dbReference>
<dbReference type="InterPro" id="IPR040393">
    <property type="entry name" value="TREX1/2"/>
</dbReference>
<dbReference type="SUPFAM" id="SSF53098">
    <property type="entry name" value="Ribonuclease H-like"/>
    <property type="match status" value="1"/>
</dbReference>
<feature type="domain" description="Exonuclease" evidence="8">
    <location>
        <begin position="44"/>
        <end position="234"/>
    </location>
</feature>
<evidence type="ECO:0000313" key="9">
    <source>
        <dbReference type="EMBL" id="CAH0105672.1"/>
    </source>
</evidence>
<dbReference type="EMBL" id="CAKKLH010000193">
    <property type="protein sequence ID" value="CAH0105672.1"/>
    <property type="molecule type" value="Genomic_DNA"/>
</dbReference>
<dbReference type="Gene3D" id="3.30.420.10">
    <property type="entry name" value="Ribonuclease H-like superfamily/Ribonuclease H"/>
    <property type="match status" value="1"/>
</dbReference>
<dbReference type="GO" id="GO:0046872">
    <property type="term" value="F:metal ion binding"/>
    <property type="evidence" value="ECO:0007669"/>
    <property type="project" value="UniProtKB-KW"/>
</dbReference>
<dbReference type="InterPro" id="IPR012337">
    <property type="entry name" value="RNaseH-like_sf"/>
</dbReference>
<dbReference type="InterPro" id="IPR013520">
    <property type="entry name" value="Ribonucl_H"/>
</dbReference>
<sequence length="253" mass="28416">MASSSISLTSEVTNLVSVDLSASISVVKTITSISAVVTPARFNSYVFLDLETTGFITPEDPKSRITELSMWAIERQQFLNCNGTRKIPRVTNRLNLCVYPSKQIDPMASIKSKLDNVNLSHQSQFDEDVGNVVMSFLNRLQKPICMVAHYGKKFDFPVLKSEMANVGKEFSEDVFCVDSLPVFRVCQRIARGVPYSYTLENVYERIYNDRPEIMHEAEADVRMLFLAAIATPGPFLDEVANQAIPIANIDKCW</sequence>
<dbReference type="GO" id="GO:0006308">
    <property type="term" value="P:DNA catabolic process"/>
    <property type="evidence" value="ECO:0007669"/>
    <property type="project" value="TreeGrafter"/>
</dbReference>
<protein>
    <recommendedName>
        <fullName evidence="8">Exonuclease domain-containing protein</fullName>
    </recommendedName>
</protein>
<proteinExistence type="inferred from homology"/>
<dbReference type="GO" id="GO:0003676">
    <property type="term" value="F:nucleic acid binding"/>
    <property type="evidence" value="ECO:0007669"/>
    <property type="project" value="InterPro"/>
</dbReference>
<dbReference type="AlphaFoldDB" id="A0A8J2RVK4"/>
<comment type="caution">
    <text evidence="9">The sequence shown here is derived from an EMBL/GenBank/DDBJ whole genome shotgun (WGS) entry which is preliminary data.</text>
</comment>
<evidence type="ECO:0000256" key="6">
    <source>
        <dbReference type="ARBA" id="ARBA00022842"/>
    </source>
</evidence>
<keyword evidence="4" id="KW-0378">Hydrolase</keyword>
<evidence type="ECO:0000256" key="2">
    <source>
        <dbReference type="ARBA" id="ARBA00022722"/>
    </source>
</evidence>
<dbReference type="GO" id="GO:0008296">
    <property type="term" value="F:3'-5'-DNA exonuclease activity"/>
    <property type="evidence" value="ECO:0007669"/>
    <property type="project" value="TreeGrafter"/>
</dbReference>
<evidence type="ECO:0000256" key="7">
    <source>
        <dbReference type="ARBA" id="ARBA00025769"/>
    </source>
</evidence>
<dbReference type="SMART" id="SM00479">
    <property type="entry name" value="EXOIII"/>
    <property type="match status" value="1"/>
</dbReference>
<evidence type="ECO:0000256" key="1">
    <source>
        <dbReference type="ARBA" id="ARBA00001946"/>
    </source>
</evidence>
<dbReference type="PANTHER" id="PTHR13058:SF19">
    <property type="entry name" value="LD40940P"/>
    <property type="match status" value="1"/>
</dbReference>
<accession>A0A8J2RVK4</accession>
<dbReference type="Proteomes" id="UP000789390">
    <property type="component" value="Unassembled WGS sequence"/>
</dbReference>